<feature type="compositionally biased region" description="Gly residues" evidence="1">
    <location>
        <begin position="199"/>
        <end position="212"/>
    </location>
</feature>
<evidence type="ECO:0000313" key="3">
    <source>
        <dbReference type="EMBL" id="TQM35158.1"/>
    </source>
</evidence>
<feature type="transmembrane region" description="Helical" evidence="2">
    <location>
        <begin position="57"/>
        <end position="75"/>
    </location>
</feature>
<dbReference type="EMBL" id="VFPH01000003">
    <property type="protein sequence ID" value="TQM35158.1"/>
    <property type="molecule type" value="Genomic_DNA"/>
</dbReference>
<dbReference type="OrthoDB" id="10016449at2"/>
<keyword evidence="2" id="KW-0812">Transmembrane</keyword>
<gene>
    <name evidence="3" type="ORF">FB388_6586</name>
</gene>
<dbReference type="RefSeq" id="WP_142106539.1">
    <property type="nucleotide sequence ID" value="NZ_VFPH01000003.1"/>
</dbReference>
<dbReference type="InterPro" id="IPR035166">
    <property type="entry name" value="DUF5336"/>
</dbReference>
<feature type="region of interest" description="Disordered" evidence="1">
    <location>
        <begin position="1"/>
        <end position="48"/>
    </location>
</feature>
<sequence>MSQQPGHQGPGQPTPSATPSPSSAPQASGSPAGAPSPAEPAPTASEAPQLAPGPARLLVLAAAGLGVVLYLLGFVEAGLSGSFLGFLLLGGGLLAGAALLPRAGRVLVPATVIVLTGALFLLQAVAQGGASSTAIIALVLALLQAVAALGAVLLDAGLVKAPAPRPREPQGYGQQGGYGQYPPGYGQQGGYGQYPPGYGQPGYGGPGYGQPGQYGPQPGYGQPGYGAPGGYGQQQQPWGQTEPGARSASGPPSWYGGGGDGGDTPSAGTPVSGEPTTAIPQASARPEGGDAEQTSGDHTRIIKQPGEHQPGQNGPSNSPPG</sequence>
<dbReference type="Proteomes" id="UP000319818">
    <property type="component" value="Unassembled WGS sequence"/>
</dbReference>
<keyword evidence="2" id="KW-0472">Membrane</keyword>
<feature type="transmembrane region" description="Helical" evidence="2">
    <location>
        <begin position="107"/>
        <end position="126"/>
    </location>
</feature>
<feature type="compositionally biased region" description="Low complexity" evidence="1">
    <location>
        <begin position="19"/>
        <end position="48"/>
    </location>
</feature>
<evidence type="ECO:0000313" key="4">
    <source>
        <dbReference type="Proteomes" id="UP000319818"/>
    </source>
</evidence>
<accession>A0A543FMR6</accession>
<evidence type="ECO:0000256" key="1">
    <source>
        <dbReference type="SAM" id="MobiDB-lite"/>
    </source>
</evidence>
<feature type="compositionally biased region" description="Gly residues" evidence="1">
    <location>
        <begin position="221"/>
        <end position="232"/>
    </location>
</feature>
<reference evidence="3 4" key="1">
    <citation type="submission" date="2019-06" db="EMBL/GenBank/DDBJ databases">
        <title>Sequencing the genomes of 1000 actinobacteria strains.</title>
        <authorList>
            <person name="Klenk H.-P."/>
        </authorList>
    </citation>
    <scope>NUCLEOTIDE SEQUENCE [LARGE SCALE GENOMIC DNA]</scope>
    <source>
        <strain evidence="3 4">DSM 45511</strain>
    </source>
</reference>
<protein>
    <submittedName>
        <fullName evidence="3">Uncharacterized protein</fullName>
    </submittedName>
</protein>
<keyword evidence="4" id="KW-1185">Reference proteome</keyword>
<feature type="transmembrane region" description="Helical" evidence="2">
    <location>
        <begin position="81"/>
        <end position="100"/>
    </location>
</feature>
<name>A0A543FMR6_9PSEU</name>
<dbReference type="Pfam" id="PF17270">
    <property type="entry name" value="DUF5336"/>
    <property type="match status" value="1"/>
</dbReference>
<evidence type="ECO:0000256" key="2">
    <source>
        <dbReference type="SAM" id="Phobius"/>
    </source>
</evidence>
<comment type="caution">
    <text evidence="3">The sequence shown here is derived from an EMBL/GenBank/DDBJ whole genome shotgun (WGS) entry which is preliminary data.</text>
</comment>
<feature type="transmembrane region" description="Helical" evidence="2">
    <location>
        <begin position="132"/>
        <end position="158"/>
    </location>
</feature>
<feature type="compositionally biased region" description="Low complexity" evidence="1">
    <location>
        <begin position="309"/>
        <end position="321"/>
    </location>
</feature>
<keyword evidence="2" id="KW-1133">Transmembrane helix</keyword>
<proteinExistence type="predicted"/>
<dbReference type="AlphaFoldDB" id="A0A543FMR6"/>
<feature type="region of interest" description="Disordered" evidence="1">
    <location>
        <begin position="164"/>
        <end position="321"/>
    </location>
</feature>
<organism evidence="3 4">
    <name type="scientific">Pseudonocardia cypriaca</name>
    <dbReference type="NCBI Taxonomy" id="882449"/>
    <lineage>
        <taxon>Bacteria</taxon>
        <taxon>Bacillati</taxon>
        <taxon>Actinomycetota</taxon>
        <taxon>Actinomycetes</taxon>
        <taxon>Pseudonocardiales</taxon>
        <taxon>Pseudonocardiaceae</taxon>
        <taxon>Pseudonocardia</taxon>
    </lineage>
</organism>
<feature type="compositionally biased region" description="Low complexity" evidence="1">
    <location>
        <begin position="1"/>
        <end position="11"/>
    </location>
</feature>